<evidence type="ECO:0000313" key="1">
    <source>
        <dbReference type="EMBL" id="KAK3697901.1"/>
    </source>
</evidence>
<dbReference type="Proteomes" id="UP001281147">
    <property type="component" value="Unassembled WGS sequence"/>
</dbReference>
<dbReference type="EMBL" id="JAUTXU010000218">
    <property type="protein sequence ID" value="KAK3697901.1"/>
    <property type="molecule type" value="Genomic_DNA"/>
</dbReference>
<proteinExistence type="predicted"/>
<evidence type="ECO:0000313" key="2">
    <source>
        <dbReference type="Proteomes" id="UP001281147"/>
    </source>
</evidence>
<organism evidence="1 2">
    <name type="scientific">Vermiconidia calcicola</name>
    <dbReference type="NCBI Taxonomy" id="1690605"/>
    <lineage>
        <taxon>Eukaryota</taxon>
        <taxon>Fungi</taxon>
        <taxon>Dikarya</taxon>
        <taxon>Ascomycota</taxon>
        <taxon>Pezizomycotina</taxon>
        <taxon>Dothideomycetes</taxon>
        <taxon>Dothideomycetidae</taxon>
        <taxon>Mycosphaerellales</taxon>
        <taxon>Extremaceae</taxon>
        <taxon>Vermiconidia</taxon>
    </lineage>
</organism>
<sequence>MQDKEHMWNLEQKRRSKIKISMKMQDFNKDLTGLINYIMDDQYGFQEIVRNYTCPKMRTMSFFTNNIDITAKASGLIEYIFHLNFDHSYMCIQAFEASRKTCKMSNKEIFDKRFLSVKDLMRVAAYLFKAFRASSYSQKYLRKVR</sequence>
<accession>A0ACC3MKR5</accession>
<name>A0ACC3MKR5_9PEZI</name>
<comment type="caution">
    <text evidence="1">The sequence shown here is derived from an EMBL/GenBank/DDBJ whole genome shotgun (WGS) entry which is preliminary data.</text>
</comment>
<keyword evidence="2" id="KW-1185">Reference proteome</keyword>
<reference evidence="1" key="1">
    <citation type="submission" date="2023-07" db="EMBL/GenBank/DDBJ databases">
        <title>Black Yeasts Isolated from many extreme environments.</title>
        <authorList>
            <person name="Coleine C."/>
            <person name="Stajich J.E."/>
            <person name="Selbmann L."/>
        </authorList>
    </citation>
    <scope>NUCLEOTIDE SEQUENCE</scope>
    <source>
        <strain evidence="1">CCFEE 5714</strain>
    </source>
</reference>
<gene>
    <name evidence="1" type="ORF">LTR37_017218</name>
</gene>
<protein>
    <submittedName>
        <fullName evidence="1">Uncharacterized protein</fullName>
    </submittedName>
</protein>